<organism evidence="1 2">
    <name type="scientific">Cudoniella acicularis</name>
    <dbReference type="NCBI Taxonomy" id="354080"/>
    <lineage>
        <taxon>Eukaryota</taxon>
        <taxon>Fungi</taxon>
        <taxon>Dikarya</taxon>
        <taxon>Ascomycota</taxon>
        <taxon>Pezizomycotina</taxon>
        <taxon>Leotiomycetes</taxon>
        <taxon>Helotiales</taxon>
        <taxon>Tricladiaceae</taxon>
        <taxon>Cudoniella</taxon>
    </lineage>
</organism>
<gene>
    <name evidence="1" type="ORF">G7Y89_g5276</name>
</gene>
<keyword evidence="2" id="KW-1185">Reference proteome</keyword>
<accession>A0A8H4W5V7</accession>
<dbReference type="SUPFAM" id="SSF56112">
    <property type="entry name" value="Protein kinase-like (PK-like)"/>
    <property type="match status" value="1"/>
</dbReference>
<dbReference type="AlphaFoldDB" id="A0A8H4W5V7"/>
<dbReference type="PANTHER" id="PTHR37542:SF3">
    <property type="entry name" value="PRION-INHIBITION AND PROPAGATION HELO DOMAIN-CONTAINING PROTEIN"/>
    <property type="match status" value="1"/>
</dbReference>
<sequence length="470" mass="52554">MHQAKIVIPYLQQIQQITRQLSGDFNATLPTLGENQNLGIMGVIASQLSSASVNPHASDKLGIISTTPREKVNWTFQEKKFNDGMTLLRSLLDELYMCFPIPKQDPVGPILYVSSLRSQNPTTLAYVGHVADDPLEKGLALSKSLVYMPPSARTSVSPLNPAKLIENTPSNDKLNKKLKRFVGTYDGRLVLVERKSSKVPQNTISQIDAVNARIENIVMRLQDKSKPHQLRTLPCWGVTKDYSSAGAAGEWFITDYNIVYKIDTPTFFSLRQLLSQSNSNKLEPKGQKTRGVKTGISLGQRFIIAQTLASAVMCLHLADWLHKAIRSENILFFAENMADAGYTLPYLVGFEYSRLDAPDERTEDIVDEDEYVYYRHPDAHFVPVADLQQPLGGAGRYSKVYDIYSFGVILIELGLFKSARSIVRTYMGPKAKIYGEDIKKSAPRRSNNGAEVLHGRSICQCGSCLFRWIL</sequence>
<reference evidence="1 2" key="1">
    <citation type="submission" date="2020-03" db="EMBL/GenBank/DDBJ databases">
        <title>Draft Genome Sequence of Cudoniella acicularis.</title>
        <authorList>
            <person name="Buettner E."/>
            <person name="Kellner H."/>
        </authorList>
    </citation>
    <scope>NUCLEOTIDE SEQUENCE [LARGE SCALE GENOMIC DNA]</scope>
    <source>
        <strain evidence="1 2">DSM 108380</strain>
    </source>
</reference>
<dbReference type="Gene3D" id="1.10.510.10">
    <property type="entry name" value="Transferase(Phosphotransferase) domain 1"/>
    <property type="match status" value="1"/>
</dbReference>
<dbReference type="EMBL" id="JAAMPI010000311">
    <property type="protein sequence ID" value="KAF4632850.1"/>
    <property type="molecule type" value="Genomic_DNA"/>
</dbReference>
<proteinExistence type="predicted"/>
<dbReference type="PANTHER" id="PTHR37542">
    <property type="entry name" value="HELO DOMAIN-CONTAINING PROTEIN-RELATED"/>
    <property type="match status" value="1"/>
</dbReference>
<dbReference type="InterPro" id="IPR011009">
    <property type="entry name" value="Kinase-like_dom_sf"/>
</dbReference>
<evidence type="ECO:0000313" key="1">
    <source>
        <dbReference type="EMBL" id="KAF4632850.1"/>
    </source>
</evidence>
<dbReference type="OrthoDB" id="1911848at2759"/>
<name>A0A8H4W5V7_9HELO</name>
<evidence type="ECO:0000313" key="2">
    <source>
        <dbReference type="Proteomes" id="UP000566819"/>
    </source>
</evidence>
<evidence type="ECO:0008006" key="3">
    <source>
        <dbReference type="Google" id="ProtNLM"/>
    </source>
</evidence>
<dbReference type="Proteomes" id="UP000566819">
    <property type="component" value="Unassembled WGS sequence"/>
</dbReference>
<protein>
    <recommendedName>
        <fullName evidence="3">Protein kinase domain-containing protein</fullName>
    </recommendedName>
</protein>
<comment type="caution">
    <text evidence="1">The sequence shown here is derived from an EMBL/GenBank/DDBJ whole genome shotgun (WGS) entry which is preliminary data.</text>
</comment>